<gene>
    <name evidence="1" type="ORF">SAMN00777080_5086</name>
</gene>
<proteinExistence type="predicted"/>
<name>A0A1W2HC05_9BACT</name>
<dbReference type="STRING" id="758820.SAMN00777080_5086"/>
<sequence length="54" mass="6276">MKNEELKKEVPKPQLNHDQLEEKLDRLWNEIEKLKVNLPTISINISDECQGCGS</sequence>
<keyword evidence="2" id="KW-1185">Reference proteome</keyword>
<dbReference type="AlphaFoldDB" id="A0A1W2HC05"/>
<protein>
    <submittedName>
        <fullName evidence="1">Uncharacterized protein</fullName>
    </submittedName>
</protein>
<organism evidence="1 2">
    <name type="scientific">Aquiflexum balticum DSM 16537</name>
    <dbReference type="NCBI Taxonomy" id="758820"/>
    <lineage>
        <taxon>Bacteria</taxon>
        <taxon>Pseudomonadati</taxon>
        <taxon>Bacteroidota</taxon>
        <taxon>Cytophagia</taxon>
        <taxon>Cytophagales</taxon>
        <taxon>Cyclobacteriaceae</taxon>
        <taxon>Aquiflexum</taxon>
    </lineage>
</organism>
<dbReference type="EMBL" id="LT838813">
    <property type="protein sequence ID" value="SMD46397.1"/>
    <property type="molecule type" value="Genomic_DNA"/>
</dbReference>
<evidence type="ECO:0000313" key="1">
    <source>
        <dbReference type="EMBL" id="SMD46397.1"/>
    </source>
</evidence>
<dbReference type="Proteomes" id="UP000192333">
    <property type="component" value="Chromosome I"/>
</dbReference>
<reference evidence="2" key="1">
    <citation type="submission" date="2017-04" db="EMBL/GenBank/DDBJ databases">
        <authorList>
            <person name="Varghese N."/>
            <person name="Submissions S."/>
        </authorList>
    </citation>
    <scope>NUCLEOTIDE SEQUENCE [LARGE SCALE GENOMIC DNA]</scope>
    <source>
        <strain evidence="2">DSM 16537</strain>
    </source>
</reference>
<evidence type="ECO:0000313" key="2">
    <source>
        <dbReference type="Proteomes" id="UP000192333"/>
    </source>
</evidence>
<accession>A0A1W2HC05</accession>